<dbReference type="EMBL" id="QUAH01000002">
    <property type="protein sequence ID" value="RFT16610.1"/>
    <property type="molecule type" value="Genomic_DNA"/>
</dbReference>
<evidence type="ECO:0000313" key="3">
    <source>
        <dbReference type="EMBL" id="RFT16610.1"/>
    </source>
</evidence>
<gene>
    <name evidence="3" type="ORF">OP8BY_1223</name>
</gene>
<dbReference type="Pfam" id="PF01713">
    <property type="entry name" value="Smr"/>
    <property type="match status" value="1"/>
</dbReference>
<feature type="region of interest" description="Disordered" evidence="1">
    <location>
        <begin position="1"/>
        <end position="30"/>
    </location>
</feature>
<dbReference type="Gene3D" id="3.30.1370.110">
    <property type="match status" value="1"/>
</dbReference>
<dbReference type="SMART" id="SM00463">
    <property type="entry name" value="SMR"/>
    <property type="match status" value="1"/>
</dbReference>
<dbReference type="InterPro" id="IPR036063">
    <property type="entry name" value="Smr_dom_sf"/>
</dbReference>
<reference evidence="3 4" key="1">
    <citation type="submission" date="2018-08" db="EMBL/GenBank/DDBJ databases">
        <title>Genome analysis of the thermophilic bacterium of the candidate phylum Aminicenantes from deep subsurface aquifer revealed its physiology and ecological role.</title>
        <authorList>
            <person name="Kadnikov V.V."/>
            <person name="Mardanov A.V."/>
            <person name="Beletsky A.V."/>
            <person name="Karnachuk O.V."/>
            <person name="Ravin N.V."/>
        </authorList>
    </citation>
    <scope>NUCLEOTIDE SEQUENCE [LARGE SCALE GENOMIC DNA]</scope>
    <source>
        <strain evidence="3">BY38</strain>
    </source>
</reference>
<dbReference type="InterPro" id="IPR002625">
    <property type="entry name" value="Smr_dom"/>
</dbReference>
<sequence length="118" mass="12790">MKKDQTEKTVKTEKKNAAGMAELPGAGGVEEPVEMPIDGVLDLHAFQPKEVKGLVGDYIEECLNRGIYDLRIIHGKGTGTLRAIVHGVLKKHPAVLSFREADLTAGGWGATEITLRKK</sequence>
<protein>
    <submittedName>
        <fullName evidence="3">Recombination inhibitory protein MutS2</fullName>
    </submittedName>
</protein>
<feature type="domain" description="Smr" evidence="2">
    <location>
        <begin position="41"/>
        <end position="116"/>
    </location>
</feature>
<dbReference type="SUPFAM" id="SSF160443">
    <property type="entry name" value="SMR domain-like"/>
    <property type="match status" value="1"/>
</dbReference>
<evidence type="ECO:0000259" key="2">
    <source>
        <dbReference type="PROSITE" id="PS50828"/>
    </source>
</evidence>
<dbReference type="AlphaFoldDB" id="A0A3E2BPB9"/>
<dbReference type="PANTHER" id="PTHR35562:SF2">
    <property type="entry name" value="DNA ENDONUCLEASE SMRA-RELATED"/>
    <property type="match status" value="1"/>
</dbReference>
<dbReference type="Proteomes" id="UP000257323">
    <property type="component" value="Unassembled WGS sequence"/>
</dbReference>
<dbReference type="PANTHER" id="PTHR35562">
    <property type="entry name" value="DNA ENDONUCLEASE SMRA-RELATED"/>
    <property type="match status" value="1"/>
</dbReference>
<dbReference type="PROSITE" id="PS50828">
    <property type="entry name" value="SMR"/>
    <property type="match status" value="1"/>
</dbReference>
<feature type="compositionally biased region" description="Basic and acidic residues" evidence="1">
    <location>
        <begin position="1"/>
        <end position="16"/>
    </location>
</feature>
<accession>A0A3E2BPB9</accession>
<organism evidence="3 4">
    <name type="scientific">Candidatus Saccharicenans subterraneus</name>
    <dbReference type="NCBI Taxonomy" id="2508984"/>
    <lineage>
        <taxon>Bacteria</taxon>
        <taxon>Candidatus Aminicenantota</taxon>
        <taxon>Candidatus Aminicenantia</taxon>
        <taxon>Candidatus Aminicenantales</taxon>
        <taxon>Candidatus Saccharicenantaceae</taxon>
        <taxon>Candidatus Saccharicenans</taxon>
    </lineage>
</organism>
<comment type="caution">
    <text evidence="3">The sequence shown here is derived from an EMBL/GenBank/DDBJ whole genome shotgun (WGS) entry which is preliminary data.</text>
</comment>
<name>A0A3E2BPB9_9BACT</name>
<proteinExistence type="predicted"/>
<evidence type="ECO:0000313" key="4">
    <source>
        <dbReference type="Proteomes" id="UP000257323"/>
    </source>
</evidence>
<evidence type="ECO:0000256" key="1">
    <source>
        <dbReference type="SAM" id="MobiDB-lite"/>
    </source>
</evidence>